<feature type="transmembrane region" description="Helical" evidence="6">
    <location>
        <begin position="168"/>
        <end position="187"/>
    </location>
</feature>
<dbReference type="GO" id="GO:0005886">
    <property type="term" value="C:plasma membrane"/>
    <property type="evidence" value="ECO:0007669"/>
    <property type="project" value="UniProtKB-SubCell"/>
</dbReference>
<comment type="similarity">
    <text evidence="6">Belongs to the TVP38/TMEM64 family.</text>
</comment>
<comment type="caution">
    <text evidence="8">The sequence shown here is derived from an EMBL/GenBank/DDBJ whole genome shotgun (WGS) entry which is preliminary data.</text>
</comment>
<evidence type="ECO:0000256" key="2">
    <source>
        <dbReference type="ARBA" id="ARBA00022475"/>
    </source>
</evidence>
<dbReference type="InterPro" id="IPR032816">
    <property type="entry name" value="VTT_dom"/>
</dbReference>
<keyword evidence="3 6" id="KW-0812">Transmembrane</keyword>
<dbReference type="Proteomes" id="UP000534294">
    <property type="component" value="Unassembled WGS sequence"/>
</dbReference>
<evidence type="ECO:0000313" key="8">
    <source>
        <dbReference type="EMBL" id="MBB5036852.1"/>
    </source>
</evidence>
<evidence type="ECO:0000256" key="1">
    <source>
        <dbReference type="ARBA" id="ARBA00004651"/>
    </source>
</evidence>
<feature type="transmembrane region" description="Helical" evidence="6">
    <location>
        <begin position="194"/>
        <end position="216"/>
    </location>
</feature>
<dbReference type="Pfam" id="PF09335">
    <property type="entry name" value="VTT_dom"/>
    <property type="match status" value="1"/>
</dbReference>
<dbReference type="RefSeq" id="WP_184206068.1">
    <property type="nucleotide sequence ID" value="NZ_JACHIF010000001.1"/>
</dbReference>
<keyword evidence="4 6" id="KW-1133">Transmembrane helix</keyword>
<evidence type="ECO:0000259" key="7">
    <source>
        <dbReference type="Pfam" id="PF09335"/>
    </source>
</evidence>
<evidence type="ECO:0000256" key="5">
    <source>
        <dbReference type="ARBA" id="ARBA00023136"/>
    </source>
</evidence>
<sequence>MNGTDPDHAAPTPASPLSANVEITDQARLEDETTRSMGRENRRMLILVGIIAFFLLVAHFTPLKAWLTNIQAWKDFVDELGWIGHLSFILACAGGVMIGLPRLPLCAGAGLIFGFVEGLGLSLAGSVMGSYGAFLMTRAGARRAVLARAEKWPWLRQMLEKPSWLKVFWVRQMMLPGLVLNVLLGVTEVAHATFLFGTLAGYLPLNVAFTLVGSGLGKGSLAHSLTQLLGALAVVNVVGWLVWRLARKRQA</sequence>
<evidence type="ECO:0000256" key="4">
    <source>
        <dbReference type="ARBA" id="ARBA00022989"/>
    </source>
</evidence>
<evidence type="ECO:0000256" key="6">
    <source>
        <dbReference type="RuleBase" id="RU366058"/>
    </source>
</evidence>
<name>A0A7W7YIU7_9BACT</name>
<comment type="subcellular location">
    <subcellularLocation>
        <location evidence="1 6">Cell membrane</location>
        <topology evidence="1 6">Multi-pass membrane protein</topology>
    </subcellularLocation>
</comment>
<accession>A0A7W7YIU7</accession>
<evidence type="ECO:0000256" key="3">
    <source>
        <dbReference type="ARBA" id="ARBA00022692"/>
    </source>
</evidence>
<dbReference type="PANTHER" id="PTHR12677:SF59">
    <property type="entry name" value="GOLGI APPARATUS MEMBRANE PROTEIN TVP38-RELATED"/>
    <property type="match status" value="1"/>
</dbReference>
<keyword evidence="9" id="KW-1185">Reference proteome</keyword>
<dbReference type="InterPro" id="IPR015414">
    <property type="entry name" value="TMEM64"/>
</dbReference>
<dbReference type="EMBL" id="JACHIF010000001">
    <property type="protein sequence ID" value="MBB5036852.1"/>
    <property type="molecule type" value="Genomic_DNA"/>
</dbReference>
<feature type="transmembrane region" description="Helical" evidence="6">
    <location>
        <begin position="82"/>
        <end position="100"/>
    </location>
</feature>
<dbReference type="AlphaFoldDB" id="A0A7W7YIU7"/>
<dbReference type="PANTHER" id="PTHR12677">
    <property type="entry name" value="GOLGI APPARATUS MEMBRANE PROTEIN TVP38-RELATED"/>
    <property type="match status" value="1"/>
</dbReference>
<reference evidence="8 9" key="1">
    <citation type="submission" date="2020-08" db="EMBL/GenBank/DDBJ databases">
        <title>Genomic Encyclopedia of Type Strains, Phase IV (KMG-IV): sequencing the most valuable type-strain genomes for metagenomic binning, comparative biology and taxonomic classification.</title>
        <authorList>
            <person name="Goeker M."/>
        </authorList>
    </citation>
    <scope>NUCLEOTIDE SEQUENCE [LARGE SCALE GENOMIC DNA]</scope>
    <source>
        <strain evidence="8 9">DSM 12251</strain>
    </source>
</reference>
<evidence type="ECO:0000313" key="9">
    <source>
        <dbReference type="Proteomes" id="UP000534294"/>
    </source>
</evidence>
<feature type="transmembrane region" description="Helical" evidence="6">
    <location>
        <begin position="228"/>
        <end position="246"/>
    </location>
</feature>
<feature type="transmembrane region" description="Helical" evidence="6">
    <location>
        <begin position="112"/>
        <end position="134"/>
    </location>
</feature>
<feature type="domain" description="VTT" evidence="7">
    <location>
        <begin position="100"/>
        <end position="214"/>
    </location>
</feature>
<organism evidence="8 9">
    <name type="scientific">Prosthecobacter dejongeii</name>
    <dbReference type="NCBI Taxonomy" id="48465"/>
    <lineage>
        <taxon>Bacteria</taxon>
        <taxon>Pseudomonadati</taxon>
        <taxon>Verrucomicrobiota</taxon>
        <taxon>Verrucomicrobiia</taxon>
        <taxon>Verrucomicrobiales</taxon>
        <taxon>Verrucomicrobiaceae</taxon>
        <taxon>Prosthecobacter</taxon>
    </lineage>
</organism>
<gene>
    <name evidence="8" type="ORF">HNQ64_001086</name>
</gene>
<keyword evidence="2 6" id="KW-1003">Cell membrane</keyword>
<proteinExistence type="inferred from homology"/>
<feature type="transmembrane region" description="Helical" evidence="6">
    <location>
        <begin position="44"/>
        <end position="62"/>
    </location>
</feature>
<protein>
    <recommendedName>
        <fullName evidence="6">TVP38/TMEM64 family membrane protein</fullName>
    </recommendedName>
</protein>
<keyword evidence="5 6" id="KW-0472">Membrane</keyword>